<keyword evidence="8 12" id="KW-0057">Aromatic amino acid biosynthesis</keyword>
<dbReference type="SUPFAM" id="SSF48600">
    <property type="entry name" value="Chorismate mutase II"/>
    <property type="match status" value="1"/>
</dbReference>
<dbReference type="AlphaFoldDB" id="A0A2S5BIA7"/>
<evidence type="ECO:0000256" key="11">
    <source>
        <dbReference type="ARBA" id="ARBA00023979"/>
    </source>
</evidence>
<evidence type="ECO:0000313" key="16">
    <source>
        <dbReference type="Proteomes" id="UP000237144"/>
    </source>
</evidence>
<evidence type="ECO:0000256" key="5">
    <source>
        <dbReference type="ARBA" id="ARBA00022490"/>
    </source>
</evidence>
<dbReference type="Pfam" id="PF01817">
    <property type="entry name" value="CM_2"/>
    <property type="match status" value="1"/>
</dbReference>
<keyword evidence="9" id="KW-0584">Phenylalanine biosynthesis</keyword>
<keyword evidence="5" id="KW-0963">Cytoplasm</keyword>
<evidence type="ECO:0000256" key="13">
    <source>
        <dbReference type="SAM" id="MobiDB-lite"/>
    </source>
</evidence>
<organism evidence="15 16">
    <name type="scientific">Rhodotorula taiwanensis</name>
    <dbReference type="NCBI Taxonomy" id="741276"/>
    <lineage>
        <taxon>Eukaryota</taxon>
        <taxon>Fungi</taxon>
        <taxon>Dikarya</taxon>
        <taxon>Basidiomycota</taxon>
        <taxon>Pucciniomycotina</taxon>
        <taxon>Microbotryomycetes</taxon>
        <taxon>Sporidiobolales</taxon>
        <taxon>Sporidiobolaceae</taxon>
        <taxon>Rhodotorula</taxon>
    </lineage>
</organism>
<reference evidence="15 16" key="1">
    <citation type="journal article" date="2018" name="Front. Microbiol.">
        <title>Prospects for Fungal Bioremediation of Acidic Radioactive Waste Sites: Characterization and Genome Sequence of Rhodotorula taiwanensis MD1149.</title>
        <authorList>
            <person name="Tkavc R."/>
            <person name="Matrosova V.Y."/>
            <person name="Grichenko O.E."/>
            <person name="Gostincar C."/>
            <person name="Volpe R.P."/>
            <person name="Klimenkova P."/>
            <person name="Gaidamakova E.K."/>
            <person name="Zhou C.E."/>
            <person name="Stewart B.J."/>
            <person name="Lyman M.G."/>
            <person name="Malfatti S.A."/>
            <person name="Rubinfeld B."/>
            <person name="Courtot M."/>
            <person name="Singh J."/>
            <person name="Dalgard C.L."/>
            <person name="Hamilton T."/>
            <person name="Frey K.G."/>
            <person name="Gunde-Cimerman N."/>
            <person name="Dugan L."/>
            <person name="Daly M.J."/>
        </authorList>
    </citation>
    <scope>NUCLEOTIDE SEQUENCE [LARGE SCALE GENOMIC DNA]</scope>
    <source>
        <strain evidence="15 16">MD1149</strain>
    </source>
</reference>
<dbReference type="EC" id="5.4.99.5" evidence="3 12"/>
<comment type="pathway">
    <text evidence="2">Metabolic intermediate biosynthesis; prephenate biosynthesis; prephenate from chorismate: step 1/1.</text>
</comment>
<name>A0A2S5BIA7_9BASI</name>
<keyword evidence="7 12" id="KW-0028">Amino-acid biosynthesis</keyword>
<evidence type="ECO:0000256" key="9">
    <source>
        <dbReference type="ARBA" id="ARBA00023222"/>
    </source>
</evidence>
<keyword evidence="6" id="KW-0827">Tyrosine biosynthesis</keyword>
<dbReference type="STRING" id="741276.A0A2S5BIA7"/>
<dbReference type="InterPro" id="IPR036263">
    <property type="entry name" value="Chorismate_II_sf"/>
</dbReference>
<dbReference type="InterPro" id="IPR002701">
    <property type="entry name" value="CM_II_prokaryot"/>
</dbReference>
<dbReference type="PROSITE" id="PS51169">
    <property type="entry name" value="CHORISMATE_MUT_3"/>
    <property type="match status" value="1"/>
</dbReference>
<feature type="region of interest" description="Disordered" evidence="13">
    <location>
        <begin position="284"/>
        <end position="303"/>
    </location>
</feature>
<dbReference type="GO" id="GO:0009094">
    <property type="term" value="P:L-phenylalanine biosynthetic process"/>
    <property type="evidence" value="ECO:0007669"/>
    <property type="project" value="UniProtKB-KW"/>
</dbReference>
<dbReference type="GO" id="GO:0046417">
    <property type="term" value="P:chorismate metabolic process"/>
    <property type="evidence" value="ECO:0007669"/>
    <property type="project" value="InterPro"/>
</dbReference>
<dbReference type="InterPro" id="IPR037039">
    <property type="entry name" value="CM_AroQ_sf_eucaryotic"/>
</dbReference>
<comment type="caution">
    <text evidence="15">The sequence shown here is derived from an EMBL/GenBank/DDBJ whole genome shotgun (WGS) entry which is preliminary data.</text>
</comment>
<dbReference type="PIRSF" id="PIRSF017318">
    <property type="entry name" value="Chor_mut_AroQ_eu"/>
    <property type="match status" value="1"/>
</dbReference>
<proteinExistence type="predicted"/>
<sequence length="303" mass="34124">MNFMTPGETPGADPLDLASIRGTLTRLEDTIIFLLIERASFAYNPRIYDPQGFADLGLDRSWINWLLRETETVHAKIRRYDSPDEHPFTARDQLPSAILPPLEYPPLLYDPTDINVNERIMDFYVGQIVPSITRVVTEKLGKVDDDGNYGSAATRDLDALQAMSRRIHYGMFVSESKFRSAPADFVPHILNPNPSALLALITKPEVEAALLRRLDKKARWYGAELGPEGDPVAEREPKVQPEEVVRLYEEYIIPLTKDVEVEYLLHRLDGLSQAEIDDLVQNGTASKALSKQPPVKAKTARQS</sequence>
<evidence type="ECO:0000256" key="10">
    <source>
        <dbReference type="ARBA" id="ARBA00023235"/>
    </source>
</evidence>
<dbReference type="NCBIfam" id="TIGR01802">
    <property type="entry name" value="CM_pl-yst"/>
    <property type="match status" value="1"/>
</dbReference>
<protein>
    <recommendedName>
        <fullName evidence="4 12">Chorismate mutase</fullName>
        <ecNumber evidence="3 12">5.4.99.5</ecNumber>
    </recommendedName>
</protein>
<dbReference type="InterPro" id="IPR008238">
    <property type="entry name" value="Chorismate_mutase_AroQ_euk"/>
</dbReference>
<dbReference type="GO" id="GO:0005737">
    <property type="term" value="C:cytoplasm"/>
    <property type="evidence" value="ECO:0007669"/>
    <property type="project" value="UniProtKB-SubCell"/>
</dbReference>
<dbReference type="PANTHER" id="PTHR21145">
    <property type="entry name" value="CHORISMATE MUTASE"/>
    <property type="match status" value="1"/>
</dbReference>
<dbReference type="EMBL" id="PJQD01000004">
    <property type="protein sequence ID" value="POY76518.1"/>
    <property type="molecule type" value="Genomic_DNA"/>
</dbReference>
<evidence type="ECO:0000256" key="1">
    <source>
        <dbReference type="ARBA" id="ARBA00004496"/>
    </source>
</evidence>
<comment type="catalytic activity">
    <reaction evidence="11">
        <text>chorismate = prephenate</text>
        <dbReference type="Rhea" id="RHEA:13897"/>
        <dbReference type="ChEBI" id="CHEBI:29748"/>
        <dbReference type="ChEBI" id="CHEBI:29934"/>
        <dbReference type="EC" id="5.4.99.5"/>
    </reaction>
    <physiologicalReaction direction="left-to-right" evidence="11">
        <dbReference type="Rhea" id="RHEA:13898"/>
    </physiologicalReaction>
</comment>
<dbReference type="GO" id="GO:0006571">
    <property type="term" value="P:tyrosine biosynthetic process"/>
    <property type="evidence" value="ECO:0007669"/>
    <property type="project" value="UniProtKB-KW"/>
</dbReference>
<evidence type="ECO:0000256" key="12">
    <source>
        <dbReference type="PIRNR" id="PIRNR017318"/>
    </source>
</evidence>
<accession>A0A2S5BIA7</accession>
<dbReference type="Gene3D" id="1.10.590.10">
    <property type="entry name" value="Chorismate mutase, AroQ class superfamily, eukaryotic"/>
    <property type="match status" value="1"/>
</dbReference>
<keyword evidence="10 12" id="KW-0413">Isomerase</keyword>
<feature type="domain" description="Chorismate mutase" evidence="14">
    <location>
        <begin position="151"/>
        <end position="260"/>
    </location>
</feature>
<evidence type="ECO:0000256" key="6">
    <source>
        <dbReference type="ARBA" id="ARBA00022498"/>
    </source>
</evidence>
<gene>
    <name evidence="15" type="ORF">BMF94_0359</name>
</gene>
<dbReference type="UniPathway" id="UPA00120">
    <property type="reaction ID" value="UER00203"/>
</dbReference>
<dbReference type="PANTHER" id="PTHR21145:SF12">
    <property type="entry name" value="CHORISMATE MUTASE"/>
    <property type="match status" value="1"/>
</dbReference>
<evidence type="ECO:0000256" key="7">
    <source>
        <dbReference type="ARBA" id="ARBA00022605"/>
    </source>
</evidence>
<evidence type="ECO:0000256" key="8">
    <source>
        <dbReference type="ARBA" id="ARBA00023141"/>
    </source>
</evidence>
<keyword evidence="16" id="KW-1185">Reference proteome</keyword>
<evidence type="ECO:0000313" key="15">
    <source>
        <dbReference type="EMBL" id="POY76518.1"/>
    </source>
</evidence>
<evidence type="ECO:0000259" key="14">
    <source>
        <dbReference type="Pfam" id="PF01817"/>
    </source>
</evidence>
<comment type="subcellular location">
    <subcellularLocation>
        <location evidence="1">Cytoplasm</location>
    </subcellularLocation>
</comment>
<dbReference type="OrthoDB" id="191918at2759"/>
<dbReference type="GO" id="GO:0004106">
    <property type="term" value="F:chorismate mutase activity"/>
    <property type="evidence" value="ECO:0007669"/>
    <property type="project" value="UniProtKB-UniRule"/>
</dbReference>
<evidence type="ECO:0000256" key="3">
    <source>
        <dbReference type="ARBA" id="ARBA00012404"/>
    </source>
</evidence>
<evidence type="ECO:0000256" key="2">
    <source>
        <dbReference type="ARBA" id="ARBA00004817"/>
    </source>
</evidence>
<evidence type="ECO:0000256" key="4">
    <source>
        <dbReference type="ARBA" id="ARBA00020296"/>
    </source>
</evidence>
<dbReference type="Proteomes" id="UP000237144">
    <property type="component" value="Unassembled WGS sequence"/>
</dbReference>